<dbReference type="EMBL" id="UZVY01000001">
    <property type="protein sequence ID" value="VDR42311.1"/>
    <property type="molecule type" value="Genomic_DNA"/>
</dbReference>
<dbReference type="RefSeq" id="WP_235659560.1">
    <property type="nucleotide sequence ID" value="NZ_CP101806.1"/>
</dbReference>
<reference evidence="2 3" key="1">
    <citation type="submission" date="2018-12" db="EMBL/GenBank/DDBJ databases">
        <authorList>
            <consortium name="Pathogen Informatics"/>
        </authorList>
    </citation>
    <scope>NUCLEOTIDE SEQUENCE [LARGE SCALE GENOMIC DNA]</scope>
    <source>
        <strain evidence="2 3">NCTC10126</strain>
    </source>
</reference>
<reference evidence="1" key="2">
    <citation type="submission" date="2022-07" db="EMBL/GenBank/DDBJ databases">
        <title>Complete genome of Mycoplasma caviae type strain G122.</title>
        <authorList>
            <person name="Spergser J."/>
        </authorList>
    </citation>
    <scope>NUCLEOTIDE SEQUENCE</scope>
    <source>
        <strain evidence="1">G122</strain>
    </source>
</reference>
<keyword evidence="4" id="KW-1185">Reference proteome</keyword>
<evidence type="ECO:0000313" key="2">
    <source>
        <dbReference type="EMBL" id="VDR42311.1"/>
    </source>
</evidence>
<organism evidence="2 3">
    <name type="scientific">Mycoplasmopsis caviae</name>
    <dbReference type="NCBI Taxonomy" id="55603"/>
    <lineage>
        <taxon>Bacteria</taxon>
        <taxon>Bacillati</taxon>
        <taxon>Mycoplasmatota</taxon>
        <taxon>Mycoplasmoidales</taxon>
        <taxon>Metamycoplasmataceae</taxon>
        <taxon>Mycoplasmopsis</taxon>
    </lineage>
</organism>
<sequence>MKKEINRVIGESTAGATKLIIDYFKPDVWVIENPYQSHIWKFLINHHGLDGILNSTYYSNYDQSYSLKPTKFFSNITLNLLRNSSIRGNSKYYTYGNYNQRSNIPTKLILDIVNSSTNFINSQKEQICH</sequence>
<evidence type="ECO:0000313" key="4">
    <source>
        <dbReference type="Proteomes" id="UP001058569"/>
    </source>
</evidence>
<dbReference type="Proteomes" id="UP000280036">
    <property type="component" value="Unassembled WGS sequence"/>
</dbReference>
<dbReference type="EMBL" id="CP101806">
    <property type="protein sequence ID" value="UUD34834.1"/>
    <property type="molecule type" value="Genomic_DNA"/>
</dbReference>
<dbReference type="AlphaFoldDB" id="A0A3P8LB99"/>
<protein>
    <submittedName>
        <fullName evidence="2">Uncharacterized protein</fullName>
    </submittedName>
</protein>
<dbReference type="Proteomes" id="UP001058569">
    <property type="component" value="Chromosome"/>
</dbReference>
<evidence type="ECO:0000313" key="3">
    <source>
        <dbReference type="Proteomes" id="UP000280036"/>
    </source>
</evidence>
<accession>A0A3P8LB99</accession>
<proteinExistence type="predicted"/>
<evidence type="ECO:0000313" key="1">
    <source>
        <dbReference type="EMBL" id="UUD34834.1"/>
    </source>
</evidence>
<gene>
    <name evidence="2" type="ORF">NCTC10126_00831</name>
    <name evidence="1" type="ORF">NPA07_03355</name>
</gene>
<name>A0A3P8LB99_9BACT</name>